<gene>
    <name evidence="5" type="ORF">SAMN06265376_1011330</name>
</gene>
<evidence type="ECO:0000256" key="2">
    <source>
        <dbReference type="SAM" id="SignalP"/>
    </source>
</evidence>
<feature type="domain" description="Secretion system C-terminal sorting" evidence="3">
    <location>
        <begin position="655"/>
        <end position="726"/>
    </location>
</feature>
<evidence type="ECO:0000313" key="5">
    <source>
        <dbReference type="EMBL" id="SNR48772.1"/>
    </source>
</evidence>
<dbReference type="InterPro" id="IPR052559">
    <property type="entry name" value="V-haloperoxidase"/>
</dbReference>
<dbReference type="InterPro" id="IPR016119">
    <property type="entry name" value="Br/Cl_peroxidase_C"/>
</dbReference>
<accession>A0A238WQF2</accession>
<dbReference type="Proteomes" id="UP000198379">
    <property type="component" value="Unassembled WGS sequence"/>
</dbReference>
<dbReference type="OrthoDB" id="9780455at2"/>
<protein>
    <submittedName>
        <fullName evidence="5">Por secretion system C-terminal sorting domain-containing protein</fullName>
    </submittedName>
</protein>
<dbReference type="RefSeq" id="WP_089370613.1">
    <property type="nucleotide sequence ID" value="NZ_BMEP01000003.1"/>
</dbReference>
<dbReference type="InterPro" id="IPR049283">
    <property type="entry name" value="DUF6851"/>
</dbReference>
<dbReference type="SUPFAM" id="SSF48317">
    <property type="entry name" value="Acid phosphatase/Vanadium-dependent haloperoxidase"/>
    <property type="match status" value="1"/>
</dbReference>
<feature type="domain" description="DUF6851" evidence="4">
    <location>
        <begin position="56"/>
        <end position="208"/>
    </location>
</feature>
<dbReference type="InterPro" id="IPR026444">
    <property type="entry name" value="Secre_tail"/>
</dbReference>
<evidence type="ECO:0000256" key="1">
    <source>
        <dbReference type="ARBA" id="ARBA00022729"/>
    </source>
</evidence>
<keyword evidence="6" id="KW-1185">Reference proteome</keyword>
<dbReference type="EMBL" id="FZNY01000001">
    <property type="protein sequence ID" value="SNR48772.1"/>
    <property type="molecule type" value="Genomic_DNA"/>
</dbReference>
<dbReference type="AlphaFoldDB" id="A0A238WQF2"/>
<dbReference type="Gene3D" id="1.10.606.10">
    <property type="entry name" value="Vanadium-containing Chloroperoxidase, domain 2"/>
    <property type="match status" value="1"/>
</dbReference>
<dbReference type="PANTHER" id="PTHR34599">
    <property type="entry name" value="PEROXIDASE-RELATED"/>
    <property type="match status" value="1"/>
</dbReference>
<evidence type="ECO:0000259" key="3">
    <source>
        <dbReference type="Pfam" id="PF18962"/>
    </source>
</evidence>
<dbReference type="InterPro" id="IPR036938">
    <property type="entry name" value="PAP2/HPO_sf"/>
</dbReference>
<proteinExistence type="predicted"/>
<organism evidence="5 6">
    <name type="scientific">Dokdonia pacifica</name>
    <dbReference type="NCBI Taxonomy" id="1627892"/>
    <lineage>
        <taxon>Bacteria</taxon>
        <taxon>Pseudomonadati</taxon>
        <taxon>Bacteroidota</taxon>
        <taxon>Flavobacteriia</taxon>
        <taxon>Flavobacteriales</taxon>
        <taxon>Flavobacteriaceae</taxon>
        <taxon>Dokdonia</taxon>
    </lineage>
</organism>
<dbReference type="Pfam" id="PF21167">
    <property type="entry name" value="DUF6851"/>
    <property type="match status" value="1"/>
</dbReference>
<name>A0A238WQF2_9FLAO</name>
<dbReference type="GO" id="GO:0004601">
    <property type="term" value="F:peroxidase activity"/>
    <property type="evidence" value="ECO:0007669"/>
    <property type="project" value="InterPro"/>
</dbReference>
<dbReference type="NCBIfam" id="TIGR04183">
    <property type="entry name" value="Por_Secre_tail"/>
    <property type="match status" value="1"/>
</dbReference>
<dbReference type="PANTHER" id="PTHR34599:SF2">
    <property type="entry name" value="TRAF-TYPE DOMAIN-CONTAINING PROTEIN"/>
    <property type="match status" value="1"/>
</dbReference>
<dbReference type="CDD" id="cd03398">
    <property type="entry name" value="PAP2_haloperoxidase"/>
    <property type="match status" value="1"/>
</dbReference>
<feature type="chain" id="PRO_5012398834" evidence="2">
    <location>
        <begin position="21"/>
        <end position="730"/>
    </location>
</feature>
<dbReference type="Pfam" id="PF18962">
    <property type="entry name" value="Por_Secre_tail"/>
    <property type="match status" value="1"/>
</dbReference>
<feature type="signal peptide" evidence="2">
    <location>
        <begin position="1"/>
        <end position="20"/>
    </location>
</feature>
<sequence>MMRTLLCVLFLCLGTISIHSQESIAREWNEELLEAVRNDFARPTVHARNLFHSSVLMYDAWAIFDETSVPLFLGKSFGGFQVPYEEITIPTDEAELEATRDEVISYAVFRLLMHRFANSPGADDTLPALEAKFSELSYDASFTDTDYSSGSFAALGNYMAEQMIAFGLQDGSNEDFDYGNTSYLPVNDPLLLDMYEETNDIDPNRWQPLSFETFIDQSGNPIPTQVPDFLSPEWGIVTPFALSEDDLEIFPINGFDYYVYNDPGSPSYIQDSDGDALQDPYKWGFGLVASWSKQLDPADGVMIDISPASIGNIQSYPTTFEEYQTFYDFENGGDASIGHTVNPATGQPYETQMVPRADYARVLAEFWADGPDSETPPGHWFTILNYVNDNPLLEKKIGGEGETLSDLEWDIKTYFLLGAAMHDSAVNTWGLKGYYDYVRPISAIRYMAGKGQSDDNSLTNYDPHGLPLIDGLIEVIEEGDPLAGDANEFVGKLKMNAWKGPDFIEDPDTDVAGVDWIYANRWWPYQRPTFVTPPFAGYISGHSTFSSAAAQILTLVTGDPFFPGGMGTFDIAQNEFLVFEEGPSVDMTLQWATYKDASDQTSLSRIWGGIHPPIDDIPGRFLGEEIGNDVYDRGLAYFSGEALSTEEAVITPVTVFPNPVANLLQISGAYQGDVTLTVYSIDGKRVLSETKQMTANSTTLDVEKLTTGIYFLSILDKAQNTSQTVKIIKQ</sequence>
<evidence type="ECO:0000259" key="4">
    <source>
        <dbReference type="Pfam" id="PF21167"/>
    </source>
</evidence>
<reference evidence="5 6" key="1">
    <citation type="submission" date="2017-06" db="EMBL/GenBank/DDBJ databases">
        <authorList>
            <person name="Kim H.J."/>
            <person name="Triplett B.A."/>
        </authorList>
    </citation>
    <scope>NUCLEOTIDE SEQUENCE [LARGE SCALE GENOMIC DNA]</scope>
    <source>
        <strain evidence="5 6">DSM 25597</strain>
    </source>
</reference>
<keyword evidence="1 2" id="KW-0732">Signal</keyword>
<evidence type="ECO:0000313" key="6">
    <source>
        <dbReference type="Proteomes" id="UP000198379"/>
    </source>
</evidence>